<dbReference type="Proteomes" id="UP001296104">
    <property type="component" value="Unassembled WGS sequence"/>
</dbReference>
<sequence length="194" mass="21048">MNGPIRSFNLINRHTFSTKDLELQQNQRTILWIHVNTGFLSKPQLNLHQNGPSGPIVASAKLRNFSSGIQVSLGGGPWADVPAEGFITKQYPFYFGDRKFVWRRTRDGALGASTFGAGDFKLLDASNEGVVLAVWISDNKWFNMHEIGRVDWFVDLGRDLEVFALIVILGIGEKLRRDSSGAAGGASGGGGGGG</sequence>
<dbReference type="EMBL" id="CAVMBE010000030">
    <property type="protein sequence ID" value="CAK4026066.1"/>
    <property type="molecule type" value="Genomic_DNA"/>
</dbReference>
<comment type="caution">
    <text evidence="1">The sequence shown here is derived from an EMBL/GenBank/DDBJ whole genome shotgun (WGS) entry which is preliminary data.</text>
</comment>
<reference evidence="1" key="1">
    <citation type="submission" date="2023-11" db="EMBL/GenBank/DDBJ databases">
        <authorList>
            <person name="Alioto T."/>
            <person name="Alioto T."/>
            <person name="Gomez Garrido J."/>
        </authorList>
    </citation>
    <scope>NUCLEOTIDE SEQUENCE</scope>
</reference>
<evidence type="ECO:0000313" key="1">
    <source>
        <dbReference type="EMBL" id="CAK4026066.1"/>
    </source>
</evidence>
<evidence type="ECO:0000313" key="2">
    <source>
        <dbReference type="Proteomes" id="UP001296104"/>
    </source>
</evidence>
<keyword evidence="2" id="KW-1185">Reference proteome</keyword>
<proteinExistence type="predicted"/>
<dbReference type="AlphaFoldDB" id="A0AAI9EB15"/>
<organism evidence="1 2">
    <name type="scientific">Lecanosticta acicola</name>
    <dbReference type="NCBI Taxonomy" id="111012"/>
    <lineage>
        <taxon>Eukaryota</taxon>
        <taxon>Fungi</taxon>
        <taxon>Dikarya</taxon>
        <taxon>Ascomycota</taxon>
        <taxon>Pezizomycotina</taxon>
        <taxon>Dothideomycetes</taxon>
        <taxon>Dothideomycetidae</taxon>
        <taxon>Mycosphaerellales</taxon>
        <taxon>Mycosphaerellaceae</taxon>
        <taxon>Lecanosticta</taxon>
    </lineage>
</organism>
<protein>
    <submittedName>
        <fullName evidence="1">Uncharacterized protein</fullName>
    </submittedName>
</protein>
<name>A0AAI9EB15_9PEZI</name>
<gene>
    <name evidence="1" type="ORF">LECACI_7A005000</name>
</gene>
<accession>A0AAI9EB15</accession>